<comment type="subcellular location">
    <subcellularLocation>
        <location evidence="1">Cell outer membrane</location>
    </subcellularLocation>
</comment>
<dbReference type="RefSeq" id="WP_154327886.1">
    <property type="nucleotide sequence ID" value="NZ_CP045696.1"/>
</dbReference>
<feature type="domain" description="SusD-like N-terminal" evidence="8">
    <location>
        <begin position="99"/>
        <end position="236"/>
    </location>
</feature>
<name>A0A6L5X7I4_9BACT</name>
<feature type="chain" id="PRO_5027013562" evidence="6">
    <location>
        <begin position="26"/>
        <end position="543"/>
    </location>
</feature>
<evidence type="ECO:0000313" key="10">
    <source>
        <dbReference type="Proteomes" id="UP000483362"/>
    </source>
</evidence>
<reference evidence="9 10" key="1">
    <citation type="submission" date="2019-08" db="EMBL/GenBank/DDBJ databases">
        <title>In-depth cultivation of the pig gut microbiome towards novel bacterial diversity and tailored functional studies.</title>
        <authorList>
            <person name="Wylensek D."/>
            <person name="Hitch T.C.A."/>
            <person name="Clavel T."/>
        </authorList>
    </citation>
    <scope>NUCLEOTIDE SEQUENCE [LARGE SCALE GENOMIC DNA]</scope>
    <source>
        <strain evidence="9 10">Oil-RF-744-WCA-WT-10</strain>
    </source>
</reference>
<proteinExistence type="inferred from homology"/>
<evidence type="ECO:0000256" key="2">
    <source>
        <dbReference type="ARBA" id="ARBA00006275"/>
    </source>
</evidence>
<dbReference type="Pfam" id="PF14322">
    <property type="entry name" value="SusD-like_3"/>
    <property type="match status" value="1"/>
</dbReference>
<evidence type="ECO:0000256" key="3">
    <source>
        <dbReference type="ARBA" id="ARBA00022729"/>
    </source>
</evidence>
<keyword evidence="3 6" id="KW-0732">Signal</keyword>
<dbReference type="EMBL" id="VULT01000001">
    <property type="protein sequence ID" value="MSS16329.1"/>
    <property type="molecule type" value="Genomic_DNA"/>
</dbReference>
<dbReference type="InterPro" id="IPR011990">
    <property type="entry name" value="TPR-like_helical_dom_sf"/>
</dbReference>
<dbReference type="Gene3D" id="1.25.40.390">
    <property type="match status" value="1"/>
</dbReference>
<dbReference type="PROSITE" id="PS51257">
    <property type="entry name" value="PROKAR_LIPOPROTEIN"/>
    <property type="match status" value="1"/>
</dbReference>
<dbReference type="Pfam" id="PF07980">
    <property type="entry name" value="SusD_RagB"/>
    <property type="match status" value="1"/>
</dbReference>
<evidence type="ECO:0000256" key="5">
    <source>
        <dbReference type="ARBA" id="ARBA00023237"/>
    </source>
</evidence>
<evidence type="ECO:0000259" key="7">
    <source>
        <dbReference type="Pfam" id="PF07980"/>
    </source>
</evidence>
<keyword evidence="4" id="KW-0472">Membrane</keyword>
<dbReference type="AlphaFoldDB" id="A0A6L5X7I4"/>
<dbReference type="InterPro" id="IPR012944">
    <property type="entry name" value="SusD_RagB_dom"/>
</dbReference>
<keyword evidence="10" id="KW-1185">Reference proteome</keyword>
<dbReference type="GO" id="GO:0009279">
    <property type="term" value="C:cell outer membrane"/>
    <property type="evidence" value="ECO:0007669"/>
    <property type="project" value="UniProtKB-SubCell"/>
</dbReference>
<feature type="signal peptide" evidence="6">
    <location>
        <begin position="1"/>
        <end position="25"/>
    </location>
</feature>
<comment type="caution">
    <text evidence="9">The sequence shown here is derived from an EMBL/GenBank/DDBJ whole genome shotgun (WGS) entry which is preliminary data.</text>
</comment>
<feature type="domain" description="RagB/SusD" evidence="7">
    <location>
        <begin position="403"/>
        <end position="507"/>
    </location>
</feature>
<organism evidence="9 10">
    <name type="scientific">Sodaliphilus pleomorphus</name>
    <dbReference type="NCBI Taxonomy" id="2606626"/>
    <lineage>
        <taxon>Bacteria</taxon>
        <taxon>Pseudomonadati</taxon>
        <taxon>Bacteroidota</taxon>
        <taxon>Bacteroidia</taxon>
        <taxon>Bacteroidales</taxon>
        <taxon>Muribaculaceae</taxon>
        <taxon>Sodaliphilus</taxon>
    </lineage>
</organism>
<protein>
    <submittedName>
        <fullName evidence="9">RagB/SusD family nutrient uptake outer membrane protein</fullName>
    </submittedName>
</protein>
<keyword evidence="5" id="KW-0998">Cell outer membrane</keyword>
<dbReference type="InterPro" id="IPR033985">
    <property type="entry name" value="SusD-like_N"/>
</dbReference>
<evidence type="ECO:0000256" key="1">
    <source>
        <dbReference type="ARBA" id="ARBA00004442"/>
    </source>
</evidence>
<evidence type="ECO:0000256" key="4">
    <source>
        <dbReference type="ARBA" id="ARBA00023136"/>
    </source>
</evidence>
<evidence type="ECO:0000313" key="9">
    <source>
        <dbReference type="EMBL" id="MSS16329.1"/>
    </source>
</evidence>
<accession>A0A6L5X7I4</accession>
<gene>
    <name evidence="9" type="ORF">FYJ29_00860</name>
</gene>
<comment type="similarity">
    <text evidence="2">Belongs to the SusD family.</text>
</comment>
<evidence type="ECO:0000259" key="8">
    <source>
        <dbReference type="Pfam" id="PF14322"/>
    </source>
</evidence>
<sequence>MKRYIINLMLAVAATACLTSCNDFLKEDPSSQIKEDEAYKNETELYLNAVAALYNNVGGHNDSEGLQGTARGVYDLNEFTTDEAILPTRGADWYDGGLWQNLFRHSWGTGTDCIGDTWKYLFKSIIMCNSALEHIDAYAKAHGQSDNTAYWRYEARALRAMFYFYAIDLYGRLPLYSTSHPTVAQMQLQERSTVYKHIVGELQDCAAHLTGERSNWQGKYYGRINAATCYFLLAKLMLNAEVYSDDDWTDGVRPSGSNIYFNIDGRQLNAWQATEHYCDLIAGMGYRLEDDYTANFAVHNEKSRENIFVIPMDKYLYQNQFKYLFRSRHYNHAAALGLNGENGSSATVEAMKTFGYGTDTADARLAMSYYCDQVRDLNGRLVTLDDGTPLKYYPMAVKLDLSGDPHEKTAGARMKKYEVDPTGTKDGNQSDNDIVLFRYADVLLMRAEAMVRNGENGDEYLAMVRRRVGESPRHATLATLLDERMLELSWEGWRRNDLIRFGEFARAYTHHTPLPDEANGWSTCFPLPGDFLAITGCKQNPGY</sequence>
<dbReference type="SUPFAM" id="SSF48452">
    <property type="entry name" value="TPR-like"/>
    <property type="match status" value="1"/>
</dbReference>
<dbReference type="Proteomes" id="UP000483362">
    <property type="component" value="Unassembled WGS sequence"/>
</dbReference>
<evidence type="ECO:0000256" key="6">
    <source>
        <dbReference type="SAM" id="SignalP"/>
    </source>
</evidence>